<name>A0A1I0LIG5_9ACTN</name>
<evidence type="ECO:0000256" key="1">
    <source>
        <dbReference type="SAM" id="MobiDB-lite"/>
    </source>
</evidence>
<reference evidence="2 3" key="1">
    <citation type="submission" date="2016-10" db="EMBL/GenBank/DDBJ databases">
        <authorList>
            <person name="de Groot N.N."/>
        </authorList>
    </citation>
    <scope>NUCLEOTIDE SEQUENCE [LARGE SCALE GENOMIC DNA]</scope>
    <source>
        <strain evidence="2 3">CGMCC 4.5598</strain>
    </source>
</reference>
<dbReference type="STRING" id="568860.SAMN05421811_117182"/>
<feature type="compositionally biased region" description="Low complexity" evidence="1">
    <location>
        <begin position="10"/>
        <end position="19"/>
    </location>
</feature>
<feature type="compositionally biased region" description="Polar residues" evidence="1">
    <location>
        <begin position="34"/>
        <end position="47"/>
    </location>
</feature>
<keyword evidence="3" id="KW-1185">Reference proteome</keyword>
<protein>
    <recommendedName>
        <fullName evidence="4">DUF4244 domain-containing protein</fullName>
    </recommendedName>
</protein>
<dbReference type="RefSeq" id="WP_342743482.1">
    <property type="nucleotide sequence ID" value="NZ_FOHX01000017.1"/>
</dbReference>
<dbReference type="EMBL" id="FOHX01000017">
    <property type="protein sequence ID" value="SEU40028.1"/>
    <property type="molecule type" value="Genomic_DNA"/>
</dbReference>
<dbReference type="InterPro" id="IPR025338">
    <property type="entry name" value="DUF4244"/>
</dbReference>
<proteinExistence type="predicted"/>
<feature type="region of interest" description="Disordered" evidence="1">
    <location>
        <begin position="1"/>
        <end position="113"/>
    </location>
</feature>
<dbReference type="Pfam" id="PF14029">
    <property type="entry name" value="DUF4244"/>
    <property type="match status" value="1"/>
</dbReference>
<feature type="compositionally biased region" description="Basic residues" evidence="1">
    <location>
        <begin position="95"/>
        <end position="113"/>
    </location>
</feature>
<gene>
    <name evidence="2" type="ORF">SAMN05421811_117182</name>
</gene>
<sequence length="170" mass="17821">MHSPAPARDATTSTPEAATTPPPPTTALKRNHGDITQPSTSRFTPRTSRVLAAHHDTTITAPTSPVREAPAPGHAAAETDNRQAPSANGAGTVGHRTRAKSPRHPSPHPRSNKWLHYAATNRERGMSTAEYAVGTIAACAFAALLMKIVSGTEIAELLTGIISRALNTDA</sequence>
<accession>A0A1I0LIG5</accession>
<dbReference type="Proteomes" id="UP000199361">
    <property type="component" value="Unassembled WGS sequence"/>
</dbReference>
<organism evidence="2 3">
    <name type="scientific">Nonomuraea wenchangensis</name>
    <dbReference type="NCBI Taxonomy" id="568860"/>
    <lineage>
        <taxon>Bacteria</taxon>
        <taxon>Bacillati</taxon>
        <taxon>Actinomycetota</taxon>
        <taxon>Actinomycetes</taxon>
        <taxon>Streptosporangiales</taxon>
        <taxon>Streptosporangiaceae</taxon>
        <taxon>Nonomuraea</taxon>
    </lineage>
</organism>
<evidence type="ECO:0000313" key="2">
    <source>
        <dbReference type="EMBL" id="SEU40028.1"/>
    </source>
</evidence>
<evidence type="ECO:0000313" key="3">
    <source>
        <dbReference type="Proteomes" id="UP000199361"/>
    </source>
</evidence>
<dbReference type="AlphaFoldDB" id="A0A1I0LIG5"/>
<evidence type="ECO:0008006" key="4">
    <source>
        <dbReference type="Google" id="ProtNLM"/>
    </source>
</evidence>